<dbReference type="Pfam" id="PF01494">
    <property type="entry name" value="FAD_binding_3"/>
    <property type="match status" value="1"/>
</dbReference>
<dbReference type="Proteomes" id="UP000319486">
    <property type="component" value="Unassembled WGS sequence"/>
</dbReference>
<evidence type="ECO:0000256" key="1">
    <source>
        <dbReference type="ARBA" id="ARBA00001974"/>
    </source>
</evidence>
<evidence type="ECO:0000256" key="3">
    <source>
        <dbReference type="ARBA" id="ARBA00022827"/>
    </source>
</evidence>
<keyword evidence="5" id="KW-0503">Monooxygenase</keyword>
<comment type="cofactor">
    <cofactor evidence="1">
        <name>FAD</name>
        <dbReference type="ChEBI" id="CHEBI:57692"/>
    </cofactor>
</comment>
<name>A0A502BZE6_9GAMM</name>
<accession>A0A502BZE6</accession>
<dbReference type="PRINTS" id="PR00420">
    <property type="entry name" value="RNGMNOXGNASE"/>
</dbReference>
<evidence type="ECO:0000313" key="6">
    <source>
        <dbReference type="Proteomes" id="UP000319486"/>
    </source>
</evidence>
<dbReference type="InterPro" id="IPR050641">
    <property type="entry name" value="RIFMO-like"/>
</dbReference>
<evidence type="ECO:0000259" key="4">
    <source>
        <dbReference type="Pfam" id="PF01494"/>
    </source>
</evidence>
<sequence length="487" mass="53479">MPDTKIDTDVLIVGAGPVGLFLANECARRSLRYRIVETRAAQSEHSKALAIFPRTLEIFDMAGVVAPFLDVANRATSVAVMAHERTLAHMPFAPEDSPYPFIAMVPQNVTERLLVEQLQRNGDKVEYETAFVTAIQHDDYVSVTLDRKGQHMELNAAFVVGCDGAHSPVRHLLNLSFEGAEYHDLFLLADIETNDTLPADQLQLCPHELGPVAIFPMSATRRRIVAMIQNPQGDAPSLDLVREILSQRAPAGIEARALHWSSYFHIHHRHVAQLREGRMFVAGDAAHIHSPFGGQGMNTGLQDVWNLAWKLDLILHGHGNERLLDSYGAERLPVIKSVVGMTDLLTKAMGTPSKFAQALRDAVIPMVSRLAPFQHAFVQRLSELGIAYRGSPIVDGSGARWFDDSIRGGHGILSRFLLMVDSEAELATIETARQLADSFAELVELRLSRQSGVSLIRPDGYIACSGQGRGDLAVLASASELLQRQTA</sequence>
<keyword evidence="2" id="KW-0285">Flavoprotein</keyword>
<protein>
    <submittedName>
        <fullName evidence="5">Monooxygenase</fullName>
    </submittedName>
</protein>
<dbReference type="InterPro" id="IPR002938">
    <property type="entry name" value="FAD-bd"/>
</dbReference>
<organism evidence="5 6">
    <name type="scientific">Rhodanobacter glycinis</name>
    <dbReference type="NCBI Taxonomy" id="582702"/>
    <lineage>
        <taxon>Bacteria</taxon>
        <taxon>Pseudomonadati</taxon>
        <taxon>Pseudomonadota</taxon>
        <taxon>Gammaproteobacteria</taxon>
        <taxon>Lysobacterales</taxon>
        <taxon>Rhodanobacteraceae</taxon>
        <taxon>Rhodanobacter</taxon>
    </lineage>
</organism>
<dbReference type="InterPro" id="IPR036188">
    <property type="entry name" value="FAD/NAD-bd_sf"/>
</dbReference>
<dbReference type="SUPFAM" id="SSF51905">
    <property type="entry name" value="FAD/NAD(P)-binding domain"/>
    <property type="match status" value="1"/>
</dbReference>
<dbReference type="AlphaFoldDB" id="A0A502BZE6"/>
<evidence type="ECO:0000256" key="2">
    <source>
        <dbReference type="ARBA" id="ARBA00022630"/>
    </source>
</evidence>
<dbReference type="EMBL" id="RCZO01000009">
    <property type="protein sequence ID" value="TPG05882.1"/>
    <property type="molecule type" value="Genomic_DNA"/>
</dbReference>
<keyword evidence="6" id="KW-1185">Reference proteome</keyword>
<feature type="domain" description="FAD-binding" evidence="4">
    <location>
        <begin position="7"/>
        <end position="339"/>
    </location>
</feature>
<dbReference type="RefSeq" id="WP_140654033.1">
    <property type="nucleotide sequence ID" value="NZ_RCZO01000009.1"/>
</dbReference>
<dbReference type="PANTHER" id="PTHR43004:SF19">
    <property type="entry name" value="BINDING MONOOXYGENASE, PUTATIVE (JCVI)-RELATED"/>
    <property type="match status" value="1"/>
</dbReference>
<keyword evidence="5" id="KW-0560">Oxidoreductase</keyword>
<comment type="caution">
    <text evidence="5">The sequence shown here is derived from an EMBL/GenBank/DDBJ whole genome shotgun (WGS) entry which is preliminary data.</text>
</comment>
<proteinExistence type="predicted"/>
<dbReference type="GO" id="GO:0071949">
    <property type="term" value="F:FAD binding"/>
    <property type="evidence" value="ECO:0007669"/>
    <property type="project" value="InterPro"/>
</dbReference>
<dbReference type="GO" id="GO:0016709">
    <property type="term" value="F:oxidoreductase activity, acting on paired donors, with incorporation or reduction of molecular oxygen, NAD(P)H as one donor, and incorporation of one atom of oxygen"/>
    <property type="evidence" value="ECO:0007669"/>
    <property type="project" value="UniProtKB-ARBA"/>
</dbReference>
<keyword evidence="3" id="KW-0274">FAD</keyword>
<dbReference type="Gene3D" id="3.50.50.60">
    <property type="entry name" value="FAD/NAD(P)-binding domain"/>
    <property type="match status" value="1"/>
</dbReference>
<evidence type="ECO:0000313" key="5">
    <source>
        <dbReference type="EMBL" id="TPG05882.1"/>
    </source>
</evidence>
<dbReference type="Gene3D" id="3.30.70.2450">
    <property type="match status" value="1"/>
</dbReference>
<gene>
    <name evidence="5" type="ORF">EAH88_14640</name>
</gene>
<reference evidence="5 6" key="1">
    <citation type="journal article" date="2019" name="Environ. Microbiol.">
        <title>Species interactions and distinct microbial communities in high Arctic permafrost affected cryosols are associated with the CH4 and CO2 gas fluxes.</title>
        <authorList>
            <person name="Altshuler I."/>
            <person name="Hamel J."/>
            <person name="Turney S."/>
            <person name="Magnuson E."/>
            <person name="Levesque R."/>
            <person name="Greer C."/>
            <person name="Whyte L.G."/>
        </authorList>
    </citation>
    <scope>NUCLEOTIDE SEQUENCE [LARGE SCALE GENOMIC DNA]</scope>
    <source>
        <strain evidence="5 6">S13Y</strain>
    </source>
</reference>
<dbReference type="PANTHER" id="PTHR43004">
    <property type="entry name" value="TRK SYSTEM POTASSIUM UPTAKE PROTEIN"/>
    <property type="match status" value="1"/>
</dbReference>